<comment type="caution">
    <text evidence="4">The sequence shown here is derived from an EMBL/GenBank/DDBJ whole genome shotgun (WGS) entry which is preliminary data.</text>
</comment>
<dbReference type="Pfam" id="PF13505">
    <property type="entry name" value="OMP_b-brl"/>
    <property type="match status" value="1"/>
</dbReference>
<evidence type="ECO:0000313" key="7">
    <source>
        <dbReference type="Proteomes" id="UP000307217"/>
    </source>
</evidence>
<feature type="domain" description="Outer membrane protein beta-barrel" evidence="3">
    <location>
        <begin position="11"/>
        <end position="198"/>
    </location>
</feature>
<reference evidence="6 7" key="2">
    <citation type="submission" date="2019-06" db="EMBL/GenBank/DDBJ databases">
        <title>Co-occurence of chitin degradation, pigmentation and bioactivity in marine Pseudoalteromonas.</title>
        <authorList>
            <person name="Sonnenschein E.C."/>
            <person name="Bech P.K."/>
        </authorList>
    </citation>
    <scope>NUCLEOTIDE SEQUENCE [LARGE SCALE GENOMIC DNA]</scope>
    <source>
        <strain evidence="7">S3790</strain>
        <strain evidence="5 6">S3895</strain>
    </source>
</reference>
<keyword evidence="1 2" id="KW-0732">Signal</keyword>
<dbReference type="EMBL" id="PNBW01000057">
    <property type="protein sequence ID" value="TMO73610.1"/>
    <property type="molecule type" value="Genomic_DNA"/>
</dbReference>
<keyword evidence="6" id="KW-1185">Reference proteome</keyword>
<reference evidence="4" key="3">
    <citation type="submission" date="2019-09" db="EMBL/GenBank/DDBJ databases">
        <title>Co-occurence of chitin degradation, pigmentation and bioactivity in marine Pseudoalteromonas.</title>
        <authorList>
            <person name="Sonnenschein E.C."/>
            <person name="Bech P.K."/>
        </authorList>
    </citation>
    <scope>NUCLEOTIDE SEQUENCE</scope>
    <source>
        <strain evidence="4">S3790</strain>
    </source>
</reference>
<dbReference type="InterPro" id="IPR011250">
    <property type="entry name" value="OMP/PagP_B-barrel"/>
</dbReference>
<evidence type="ECO:0000259" key="3">
    <source>
        <dbReference type="Pfam" id="PF13505"/>
    </source>
</evidence>
<evidence type="ECO:0000256" key="1">
    <source>
        <dbReference type="ARBA" id="ARBA00022729"/>
    </source>
</evidence>
<dbReference type="AlphaFoldDB" id="A0A5S3V2L6"/>
<dbReference type="Gene3D" id="2.40.160.20">
    <property type="match status" value="1"/>
</dbReference>
<organism evidence="4 7">
    <name type="scientific">Pseudoalteromonas aurantia</name>
    <dbReference type="NCBI Taxonomy" id="43654"/>
    <lineage>
        <taxon>Bacteria</taxon>
        <taxon>Pseudomonadati</taxon>
        <taxon>Pseudomonadota</taxon>
        <taxon>Gammaproteobacteria</taxon>
        <taxon>Alteromonadales</taxon>
        <taxon>Pseudoalteromonadaceae</taxon>
        <taxon>Pseudoalteromonas</taxon>
    </lineage>
</organism>
<dbReference type="RefSeq" id="WP_138593135.1">
    <property type="nucleotide sequence ID" value="NZ_PNBW01000057.1"/>
</dbReference>
<evidence type="ECO:0000313" key="4">
    <source>
        <dbReference type="EMBL" id="TMO65006.1"/>
    </source>
</evidence>
<evidence type="ECO:0000256" key="2">
    <source>
        <dbReference type="SAM" id="SignalP"/>
    </source>
</evidence>
<name>A0A5S3V2L6_9GAMM</name>
<sequence>MKILSVIALSLVGTLTFTSQAAQNDEQHRVGAQLSGGSASYQNSKQDGDGVGQLYAYYNYQFNAVWAFEAGISTGSESDDWKCKEITNNKFTCDRQDELLFDLKANKLDYSNFITAAKGQYQLTENNHIYAKLGAQFYEYEIAQSSKILVDEDGVGIFAEAGWQYDWDNGVAVNLAWQYMDMGDLEVNTLGVGLSYRF</sequence>
<evidence type="ECO:0000313" key="6">
    <source>
        <dbReference type="Proteomes" id="UP000307164"/>
    </source>
</evidence>
<dbReference type="OrthoDB" id="5823352at2"/>
<dbReference type="Proteomes" id="UP000307217">
    <property type="component" value="Unassembled WGS sequence"/>
</dbReference>
<gene>
    <name evidence="4" type="ORF">CWC19_17855</name>
    <name evidence="5" type="ORF">CWC20_12930</name>
</gene>
<dbReference type="Proteomes" id="UP000307164">
    <property type="component" value="Unassembled WGS sequence"/>
</dbReference>
<dbReference type="EMBL" id="PNBX01000097">
    <property type="protein sequence ID" value="TMO65006.1"/>
    <property type="molecule type" value="Genomic_DNA"/>
</dbReference>
<proteinExistence type="predicted"/>
<feature type="signal peptide" evidence="2">
    <location>
        <begin position="1"/>
        <end position="21"/>
    </location>
</feature>
<feature type="chain" id="PRO_5024310635" evidence="2">
    <location>
        <begin position="22"/>
        <end position="198"/>
    </location>
</feature>
<protein>
    <submittedName>
        <fullName evidence="4">Porin family protein</fullName>
    </submittedName>
</protein>
<reference evidence="6 7" key="1">
    <citation type="submission" date="2018-01" db="EMBL/GenBank/DDBJ databases">
        <authorList>
            <person name="Paulsen S."/>
            <person name="Gram L.K."/>
        </authorList>
    </citation>
    <scope>NUCLEOTIDE SEQUENCE [LARGE SCALE GENOMIC DNA]</scope>
    <source>
        <strain evidence="4 7">S3790</strain>
        <strain evidence="5 6">S3895</strain>
    </source>
</reference>
<dbReference type="SUPFAM" id="SSF56925">
    <property type="entry name" value="OMPA-like"/>
    <property type="match status" value="1"/>
</dbReference>
<dbReference type="InterPro" id="IPR027385">
    <property type="entry name" value="Beta-barrel_OMP"/>
</dbReference>
<evidence type="ECO:0000313" key="5">
    <source>
        <dbReference type="EMBL" id="TMO73610.1"/>
    </source>
</evidence>
<accession>A0A5S3V2L6</accession>